<protein>
    <submittedName>
        <fullName evidence="1">Uncharacterized protein</fullName>
    </submittedName>
</protein>
<sequence length="33" mass="3673">MRFFFLLLFLTGITFSDDSPYMVILGIAQDGGS</sequence>
<dbReference type="EMBL" id="UINC01019096">
    <property type="protein sequence ID" value="SVA80695.1"/>
    <property type="molecule type" value="Genomic_DNA"/>
</dbReference>
<gene>
    <name evidence="1" type="ORF">METZ01_LOCUS133549</name>
</gene>
<reference evidence="1" key="1">
    <citation type="submission" date="2018-05" db="EMBL/GenBank/DDBJ databases">
        <authorList>
            <person name="Lanie J.A."/>
            <person name="Ng W.-L."/>
            <person name="Kazmierczak K.M."/>
            <person name="Andrzejewski T.M."/>
            <person name="Davidsen T.M."/>
            <person name="Wayne K.J."/>
            <person name="Tettelin H."/>
            <person name="Glass J.I."/>
            <person name="Rusch D."/>
            <person name="Podicherti R."/>
            <person name="Tsui H.-C.T."/>
            <person name="Winkler M.E."/>
        </authorList>
    </citation>
    <scope>NUCLEOTIDE SEQUENCE</scope>
</reference>
<organism evidence="1">
    <name type="scientific">marine metagenome</name>
    <dbReference type="NCBI Taxonomy" id="408172"/>
    <lineage>
        <taxon>unclassified sequences</taxon>
        <taxon>metagenomes</taxon>
        <taxon>ecological metagenomes</taxon>
    </lineage>
</organism>
<dbReference type="AlphaFoldDB" id="A0A381YUJ6"/>
<name>A0A381YUJ6_9ZZZZ</name>
<proteinExistence type="predicted"/>
<evidence type="ECO:0000313" key="1">
    <source>
        <dbReference type="EMBL" id="SVA80695.1"/>
    </source>
</evidence>
<accession>A0A381YUJ6</accession>
<feature type="non-terminal residue" evidence="1">
    <location>
        <position position="33"/>
    </location>
</feature>